<keyword evidence="2" id="KW-1185">Reference proteome</keyword>
<accession>A0A4C1X941</accession>
<evidence type="ECO:0000313" key="2">
    <source>
        <dbReference type="Proteomes" id="UP000299102"/>
    </source>
</evidence>
<gene>
    <name evidence="1" type="ORF">EVAR_47971_1</name>
</gene>
<dbReference type="AlphaFoldDB" id="A0A4C1X941"/>
<evidence type="ECO:0000313" key="1">
    <source>
        <dbReference type="EMBL" id="GBP59412.1"/>
    </source>
</evidence>
<comment type="caution">
    <text evidence="1">The sequence shown here is derived from an EMBL/GenBank/DDBJ whole genome shotgun (WGS) entry which is preliminary data.</text>
</comment>
<dbReference type="EMBL" id="BGZK01000760">
    <property type="protein sequence ID" value="GBP59412.1"/>
    <property type="molecule type" value="Genomic_DNA"/>
</dbReference>
<sequence length="180" mass="20698">MKNRIKSVTGIEVKNITGIRIESENAIRIDNKNREQNWDWKLLQNGNEKNVLESGRLFIRKQIEDGIENEFGHYSREQNRGQGLGSRQKAEAELWFKRHRDEGIFVMFIRRTTFVPTELWPEAEAPSKEIAGKVEKIVLDYDRVNVESIAETTALTAGIAYTSFTINFIGKKSPQDGGRE</sequence>
<proteinExistence type="predicted"/>
<protein>
    <submittedName>
        <fullName evidence="1">Uncharacterized protein</fullName>
    </submittedName>
</protein>
<name>A0A4C1X941_EUMVA</name>
<dbReference type="Proteomes" id="UP000299102">
    <property type="component" value="Unassembled WGS sequence"/>
</dbReference>
<organism evidence="1 2">
    <name type="scientific">Eumeta variegata</name>
    <name type="common">Bagworm moth</name>
    <name type="synonym">Eumeta japonica</name>
    <dbReference type="NCBI Taxonomy" id="151549"/>
    <lineage>
        <taxon>Eukaryota</taxon>
        <taxon>Metazoa</taxon>
        <taxon>Ecdysozoa</taxon>
        <taxon>Arthropoda</taxon>
        <taxon>Hexapoda</taxon>
        <taxon>Insecta</taxon>
        <taxon>Pterygota</taxon>
        <taxon>Neoptera</taxon>
        <taxon>Endopterygota</taxon>
        <taxon>Lepidoptera</taxon>
        <taxon>Glossata</taxon>
        <taxon>Ditrysia</taxon>
        <taxon>Tineoidea</taxon>
        <taxon>Psychidae</taxon>
        <taxon>Oiketicinae</taxon>
        <taxon>Eumeta</taxon>
    </lineage>
</organism>
<reference evidence="1 2" key="1">
    <citation type="journal article" date="2019" name="Commun. Biol.">
        <title>The bagworm genome reveals a unique fibroin gene that provides high tensile strength.</title>
        <authorList>
            <person name="Kono N."/>
            <person name="Nakamura H."/>
            <person name="Ohtoshi R."/>
            <person name="Tomita M."/>
            <person name="Numata K."/>
            <person name="Arakawa K."/>
        </authorList>
    </citation>
    <scope>NUCLEOTIDE SEQUENCE [LARGE SCALE GENOMIC DNA]</scope>
</reference>